<dbReference type="eggNOG" id="COG1653">
    <property type="taxonomic scope" value="Bacteria"/>
</dbReference>
<dbReference type="Proteomes" id="UP000010384">
    <property type="component" value="Chromosome"/>
</dbReference>
<dbReference type="InterPro" id="IPR006059">
    <property type="entry name" value="SBP"/>
</dbReference>
<dbReference type="PANTHER" id="PTHR43649">
    <property type="entry name" value="ARABINOSE-BINDING PROTEIN-RELATED"/>
    <property type="match status" value="1"/>
</dbReference>
<sequence>MTSYQLPVTSSDLRLKRRDRLRLSCRYKFLALFLSLTVVACTQNSQEQNSKVSVSPASSSSIESKALNIWWDKGFTLEEDEALQRAASHWEQQTGNKVKLSFYPTDELLQKAQRAIRAGKPPDILMSHRAGEELNPRLAWEGKLADISEAIAPVKQLYPNSALQAVNFYNNTAKKRSYYAVPIYQATIHIFYWRDLLEQVGRHERDIPKDWDGFWDFWSQAQRDLRAKQKRQIYGLGFPFSMGAVETYFFFEQILEAYDVQILNSQGQLRVDDPKVRQGIIKSLEWYAKFYRQGYVPPDATNWSNPDNNRSLLNRIALTTPNLTLSIAAAVRQNPNVYRYHLGTIEFPNKPSGKPMRLLVTLRQAVVFNQSQHQKLAKDFLAYLIRPEVAGEYFKAAGGRFLPVNRQVWQDPFWTDPTDPHISTAMKQLIQGQTRPFYHVQNPAYTLVVAENLWGKALNRIVVDRISPEQAADEAIARMKQIFDRWQRINSE</sequence>
<proteinExistence type="predicted"/>
<dbReference type="InParanoid" id="K9U3B7"/>
<reference evidence="2 3" key="1">
    <citation type="submission" date="2012-06" db="EMBL/GenBank/DDBJ databases">
        <title>Finished chromosome of genome of Chroococcidiopsis thermalis PCC 7203.</title>
        <authorList>
            <consortium name="US DOE Joint Genome Institute"/>
            <person name="Gugger M."/>
            <person name="Coursin T."/>
            <person name="Rippka R."/>
            <person name="Tandeau De Marsac N."/>
            <person name="Huntemann M."/>
            <person name="Wei C.-L."/>
            <person name="Han J."/>
            <person name="Detter J.C."/>
            <person name="Han C."/>
            <person name="Tapia R."/>
            <person name="Davenport K."/>
            <person name="Daligault H."/>
            <person name="Erkkila T."/>
            <person name="Gu W."/>
            <person name="Munk A.C.C."/>
            <person name="Teshima H."/>
            <person name="Xu Y."/>
            <person name="Chain P."/>
            <person name="Chen A."/>
            <person name="Krypides N."/>
            <person name="Mavromatis K."/>
            <person name="Markowitz V."/>
            <person name="Szeto E."/>
            <person name="Ivanova N."/>
            <person name="Mikhailova N."/>
            <person name="Ovchinnikova G."/>
            <person name="Pagani I."/>
            <person name="Pati A."/>
            <person name="Goodwin L."/>
            <person name="Peters L."/>
            <person name="Pitluck S."/>
            <person name="Woyke T."/>
            <person name="Kerfeld C."/>
        </authorList>
    </citation>
    <scope>NUCLEOTIDE SEQUENCE [LARGE SCALE GENOMIC DNA]</scope>
    <source>
        <strain evidence="2 3">PCC 7203</strain>
    </source>
</reference>
<dbReference type="Gene3D" id="3.40.190.10">
    <property type="entry name" value="Periplasmic binding protein-like II"/>
    <property type="match status" value="1"/>
</dbReference>
<dbReference type="PANTHER" id="PTHR43649:SF12">
    <property type="entry name" value="DIACETYLCHITOBIOSE BINDING PROTEIN DASA"/>
    <property type="match status" value="1"/>
</dbReference>
<dbReference type="KEGG" id="cthe:Chro_3266"/>
<keyword evidence="3" id="KW-1185">Reference proteome</keyword>
<dbReference type="SUPFAM" id="SSF53850">
    <property type="entry name" value="Periplasmic binding protein-like II"/>
    <property type="match status" value="1"/>
</dbReference>
<feature type="chain" id="PRO_5003936345" evidence="1">
    <location>
        <begin position="41"/>
        <end position="492"/>
    </location>
</feature>
<keyword evidence="1" id="KW-0732">Signal</keyword>
<dbReference type="Pfam" id="PF13416">
    <property type="entry name" value="SBP_bac_8"/>
    <property type="match status" value="1"/>
</dbReference>
<gene>
    <name evidence="2" type="ORF">Chro_3266</name>
</gene>
<evidence type="ECO:0000313" key="2">
    <source>
        <dbReference type="EMBL" id="AFY88729.1"/>
    </source>
</evidence>
<accession>K9U3B7</accession>
<organism evidence="2 3">
    <name type="scientific">Chroococcidiopsis thermalis (strain PCC 7203)</name>
    <dbReference type="NCBI Taxonomy" id="251229"/>
    <lineage>
        <taxon>Bacteria</taxon>
        <taxon>Bacillati</taxon>
        <taxon>Cyanobacteriota</taxon>
        <taxon>Cyanophyceae</taxon>
        <taxon>Chroococcidiopsidales</taxon>
        <taxon>Chroococcidiopsidaceae</taxon>
        <taxon>Chroococcidiopsis</taxon>
    </lineage>
</organism>
<evidence type="ECO:0000256" key="1">
    <source>
        <dbReference type="SAM" id="SignalP"/>
    </source>
</evidence>
<dbReference type="OrthoDB" id="8871943at2"/>
<dbReference type="AlphaFoldDB" id="K9U3B7"/>
<dbReference type="STRING" id="251229.Chro_3266"/>
<feature type="signal peptide" evidence="1">
    <location>
        <begin position="1"/>
        <end position="40"/>
    </location>
</feature>
<protein>
    <submittedName>
        <fullName evidence="2">Carbohydrate ABC transporter substrate-binding protein, CUT1 family</fullName>
    </submittedName>
</protein>
<name>K9U3B7_CHRTP</name>
<dbReference type="EMBL" id="CP003597">
    <property type="protein sequence ID" value="AFY88729.1"/>
    <property type="molecule type" value="Genomic_DNA"/>
</dbReference>
<dbReference type="PATRIC" id="fig|251229.3.peg.3814"/>
<evidence type="ECO:0000313" key="3">
    <source>
        <dbReference type="Proteomes" id="UP000010384"/>
    </source>
</evidence>
<dbReference type="InterPro" id="IPR050490">
    <property type="entry name" value="Bact_solute-bd_prot1"/>
</dbReference>
<dbReference type="HOGENOM" id="CLU_031285_13_1_3"/>